<sequence length="118" mass="13737">MVKQEIQLSKKYVTKAHNAEQAGHKFELLFPQFKRMRMRKTCALTGLPMTRENSTIDRLDNRLGYLPANSAGVRNDVNQLKGQMEKLVSQTPDVEWEHILRMVQRTMKAIKEQEHDNA</sequence>
<gene>
    <name evidence="1" type="ORF">NVP1025O_076</name>
</gene>
<dbReference type="Proteomes" id="UP000269377">
    <property type="component" value="Segment"/>
</dbReference>
<reference evidence="1 2" key="1">
    <citation type="submission" date="2017-11" db="EMBL/GenBank/DDBJ databases">
        <title>A major lineage of nontailed dsDNA viruses as unrecognized killers of marine bacteria.</title>
        <authorList>
            <person name="Kauffman K.M."/>
            <person name="Hussain F.A."/>
            <person name="Yang J."/>
            <person name="Arevalo P."/>
            <person name="Brown J.M."/>
            <person name="Chang W.K."/>
            <person name="VanInsberghe D."/>
            <person name="Elsherbini J."/>
            <person name="Cutler M.B."/>
            <person name="Kelly L."/>
            <person name="Polz M.F."/>
        </authorList>
    </citation>
    <scope>NUCLEOTIDE SEQUENCE [LARGE SCALE GENOMIC DNA]</scope>
</reference>
<dbReference type="Gene3D" id="3.30.40.220">
    <property type="match status" value="1"/>
</dbReference>
<organism evidence="1 2">
    <name type="scientific">Vibrio phage 1.025.O._10N.222.46.B6</name>
    <dbReference type="NCBI Taxonomy" id="1881420"/>
    <lineage>
        <taxon>Viruses</taxon>
        <taxon>Duplodnaviria</taxon>
        <taxon>Heunggongvirae</taxon>
        <taxon>Uroviricota</taxon>
        <taxon>Caudoviricetes</taxon>
        <taxon>Schitoviridae</taxon>
        <taxon>Pontosvirinae</taxon>
        <taxon>Nahantvirus</taxon>
        <taxon>Nahantvirus 49C7</taxon>
    </lineage>
</organism>
<evidence type="ECO:0000313" key="1">
    <source>
        <dbReference type="EMBL" id="AUR82559.1"/>
    </source>
</evidence>
<evidence type="ECO:0000313" key="2">
    <source>
        <dbReference type="Proteomes" id="UP000269377"/>
    </source>
</evidence>
<dbReference type="EMBL" id="MG592409">
    <property type="protein sequence ID" value="AUR82559.1"/>
    <property type="molecule type" value="Genomic_DNA"/>
</dbReference>
<proteinExistence type="predicted"/>
<protein>
    <submittedName>
        <fullName evidence="1">Uncharacterized protein</fullName>
    </submittedName>
</protein>
<name>A0A2I7QMD1_9CAUD</name>
<accession>A0A2I7QMD1</accession>